<comment type="cofactor">
    <cofactor evidence="1">
        <name>FAD</name>
        <dbReference type="ChEBI" id="CHEBI:57692"/>
    </cofactor>
</comment>
<keyword evidence="9" id="KW-1185">Reference proteome</keyword>
<feature type="domain" description="Glucose-methanol-choline oxidoreductase N-terminal" evidence="7">
    <location>
        <begin position="254"/>
        <end position="268"/>
    </location>
</feature>
<evidence type="ECO:0000313" key="8">
    <source>
        <dbReference type="EMBL" id="MCW5322145.1"/>
    </source>
</evidence>
<dbReference type="SUPFAM" id="SSF51905">
    <property type="entry name" value="FAD/NAD(P)-binding domain"/>
    <property type="match status" value="1"/>
</dbReference>
<feature type="domain" description="Glucose-methanol-choline oxidoreductase N-terminal" evidence="6">
    <location>
        <begin position="80"/>
        <end position="103"/>
    </location>
</feature>
<keyword evidence="3 5" id="KW-0285">Flavoprotein</keyword>
<evidence type="ECO:0000256" key="2">
    <source>
        <dbReference type="ARBA" id="ARBA00010790"/>
    </source>
</evidence>
<evidence type="ECO:0000259" key="7">
    <source>
        <dbReference type="PROSITE" id="PS00624"/>
    </source>
</evidence>
<sequence>MNFDFIIIGAGSAGCILAHRLSESGRHSVLLLEAGGQDTSWWLRLPIGFVKTYYDPRYNWMYYSELEAKIFWRRLYAPRGKVIGGSGAINAMVYVRGQPCDFDDWEAAGNPGWAYRDVLPYFKKLESHPLGETPLRGGRGPIGITQMKQAAHPICHDYLQACAQAGYPLTDDFNGEHFEGAGIYEANIRSGMRDSSAVAYLHPALGRGNLQVETDAVAEQILFDGNRGASGVVVRQRGQLRTFRARREVLLAAGAVDSPKLLQLSGVGDSALLARHGIALRHHLPAVGCNLQDHLCASFHFRAKRKTLNDELGSWYGQIKACMQYLFKRCGPLALSVNQAGGFFKGSPQERNPNIQLYFNPLSYTIPENPKTRLKPDPYSGFLLCFNACRPSSRGSIEIASADAAVPAAIRPNYLSTQKDRDEAVQGARLVRELVQTPALCALIAEEVSPASSVTDAASMLQFFRERAGSIYHLCGSCAMGPDPETAVVSAALKVHGVRGLRVVDASVFPNITSGNINAATMMVAEKGAAIILDEHG</sequence>
<comment type="caution">
    <text evidence="8">The sequence shown here is derived from an EMBL/GenBank/DDBJ whole genome shotgun (WGS) entry which is preliminary data.</text>
</comment>
<proteinExistence type="inferred from homology"/>
<accession>A0ABT3KWG8</accession>
<dbReference type="Pfam" id="PF05199">
    <property type="entry name" value="GMC_oxred_C"/>
    <property type="match status" value="1"/>
</dbReference>
<dbReference type="InterPro" id="IPR036188">
    <property type="entry name" value="FAD/NAD-bd_sf"/>
</dbReference>
<name>A0ABT3KWG8_9BURK</name>
<dbReference type="RefSeq" id="WP_265282524.1">
    <property type="nucleotide sequence ID" value="NZ_QZCW01000002.1"/>
</dbReference>
<dbReference type="Proteomes" id="UP001208935">
    <property type="component" value="Unassembled WGS sequence"/>
</dbReference>
<dbReference type="PROSITE" id="PS00623">
    <property type="entry name" value="GMC_OXRED_1"/>
    <property type="match status" value="1"/>
</dbReference>
<dbReference type="PANTHER" id="PTHR11552:SF147">
    <property type="entry name" value="CHOLINE DEHYDROGENASE, MITOCHONDRIAL"/>
    <property type="match status" value="1"/>
</dbReference>
<dbReference type="PANTHER" id="PTHR11552">
    <property type="entry name" value="GLUCOSE-METHANOL-CHOLINE GMC OXIDOREDUCTASE"/>
    <property type="match status" value="1"/>
</dbReference>
<dbReference type="Pfam" id="PF00732">
    <property type="entry name" value="GMC_oxred_N"/>
    <property type="match status" value="1"/>
</dbReference>
<organism evidence="8 9">
    <name type="scientific">Verminephrobacter aporrectodeae subsp. tuberculatae</name>
    <dbReference type="NCBI Taxonomy" id="1110392"/>
    <lineage>
        <taxon>Bacteria</taxon>
        <taxon>Pseudomonadati</taxon>
        <taxon>Pseudomonadota</taxon>
        <taxon>Betaproteobacteria</taxon>
        <taxon>Burkholderiales</taxon>
        <taxon>Comamonadaceae</taxon>
        <taxon>Verminephrobacter</taxon>
    </lineage>
</organism>
<gene>
    <name evidence="8" type="ORF">D5039_13600</name>
</gene>
<dbReference type="InterPro" id="IPR007867">
    <property type="entry name" value="GMC_OxRtase_C"/>
</dbReference>
<evidence type="ECO:0000256" key="4">
    <source>
        <dbReference type="ARBA" id="ARBA00022827"/>
    </source>
</evidence>
<protein>
    <submittedName>
        <fullName evidence="8">Choline dehydrogenase</fullName>
    </submittedName>
</protein>
<dbReference type="PROSITE" id="PS00624">
    <property type="entry name" value="GMC_OXRED_2"/>
    <property type="match status" value="1"/>
</dbReference>
<dbReference type="PIRSF" id="PIRSF000137">
    <property type="entry name" value="Alcohol_oxidase"/>
    <property type="match status" value="1"/>
</dbReference>
<dbReference type="Gene3D" id="3.50.50.60">
    <property type="entry name" value="FAD/NAD(P)-binding domain"/>
    <property type="match status" value="1"/>
</dbReference>
<comment type="similarity">
    <text evidence="2 5">Belongs to the GMC oxidoreductase family.</text>
</comment>
<dbReference type="InterPro" id="IPR012132">
    <property type="entry name" value="GMC_OxRdtase"/>
</dbReference>
<evidence type="ECO:0000256" key="1">
    <source>
        <dbReference type="ARBA" id="ARBA00001974"/>
    </source>
</evidence>
<dbReference type="InterPro" id="IPR000172">
    <property type="entry name" value="GMC_OxRdtase_N"/>
</dbReference>
<evidence type="ECO:0000313" key="9">
    <source>
        <dbReference type="Proteomes" id="UP001208935"/>
    </source>
</evidence>
<reference evidence="9" key="1">
    <citation type="submission" date="2023-07" db="EMBL/GenBank/DDBJ databases">
        <title>Verminephrobacter genomes.</title>
        <authorList>
            <person name="Lund M.B."/>
        </authorList>
    </citation>
    <scope>NUCLEOTIDE SEQUENCE [LARGE SCALE GENOMIC DNA]</scope>
    <source>
        <strain evidence="9">AtM5-05</strain>
    </source>
</reference>
<evidence type="ECO:0000256" key="3">
    <source>
        <dbReference type="ARBA" id="ARBA00022630"/>
    </source>
</evidence>
<dbReference type="Gene3D" id="3.30.560.10">
    <property type="entry name" value="Glucose Oxidase, domain 3"/>
    <property type="match status" value="1"/>
</dbReference>
<dbReference type="EMBL" id="QZCW01000002">
    <property type="protein sequence ID" value="MCW5322145.1"/>
    <property type="molecule type" value="Genomic_DNA"/>
</dbReference>
<evidence type="ECO:0000256" key="5">
    <source>
        <dbReference type="RuleBase" id="RU003968"/>
    </source>
</evidence>
<evidence type="ECO:0000259" key="6">
    <source>
        <dbReference type="PROSITE" id="PS00623"/>
    </source>
</evidence>
<keyword evidence="4 5" id="KW-0274">FAD</keyword>
<dbReference type="SUPFAM" id="SSF54373">
    <property type="entry name" value="FAD-linked reductases, C-terminal domain"/>
    <property type="match status" value="1"/>
</dbReference>